<feature type="region of interest" description="Disordered" evidence="1">
    <location>
        <begin position="47"/>
        <end position="165"/>
    </location>
</feature>
<gene>
    <name evidence="2" type="ORF">GCM10023336_30820</name>
</gene>
<accession>A0ABP9KHV4</accession>
<reference evidence="3" key="1">
    <citation type="journal article" date="2019" name="Int. J. Syst. Evol. Microbiol.">
        <title>The Global Catalogue of Microorganisms (GCM) 10K type strain sequencing project: providing services to taxonomists for standard genome sequencing and annotation.</title>
        <authorList>
            <consortium name="The Broad Institute Genomics Platform"/>
            <consortium name="The Broad Institute Genome Sequencing Center for Infectious Disease"/>
            <person name="Wu L."/>
            <person name="Ma J."/>
        </authorList>
    </citation>
    <scope>NUCLEOTIDE SEQUENCE [LARGE SCALE GENOMIC DNA]</scope>
    <source>
        <strain evidence="3">JCM 18410</strain>
    </source>
</reference>
<proteinExistence type="predicted"/>
<feature type="compositionally biased region" description="Basic and acidic residues" evidence="1">
    <location>
        <begin position="47"/>
        <end position="73"/>
    </location>
</feature>
<sequence length="165" mass="18017">MTKNDRAVSGGTDYAEAASELRRTLAERLRGRPVPPDLVVTTRAEIERREFRAYGQGWRDRGEHEEQRGERARSVRGPADGAKVLPFPQPQPQPQREPSAPAAADRHRADPGLADPCQSDPGRPRTHRAGPEQTEPRTPGPHPTGPHPHPSGAPAARPHPADDLC</sequence>
<name>A0ABP9KHV4_9ACTN</name>
<evidence type="ECO:0000256" key="1">
    <source>
        <dbReference type="SAM" id="MobiDB-lite"/>
    </source>
</evidence>
<organism evidence="2 3">
    <name type="scientific">Streptomyces similanensis</name>
    <dbReference type="NCBI Taxonomy" id="1274988"/>
    <lineage>
        <taxon>Bacteria</taxon>
        <taxon>Bacillati</taxon>
        <taxon>Actinomycetota</taxon>
        <taxon>Actinomycetes</taxon>
        <taxon>Kitasatosporales</taxon>
        <taxon>Streptomycetaceae</taxon>
        <taxon>Streptomyces</taxon>
    </lineage>
</organism>
<protein>
    <submittedName>
        <fullName evidence="2">Uncharacterized protein</fullName>
    </submittedName>
</protein>
<evidence type="ECO:0000313" key="3">
    <source>
        <dbReference type="Proteomes" id="UP001500124"/>
    </source>
</evidence>
<comment type="caution">
    <text evidence="2">The sequence shown here is derived from an EMBL/GenBank/DDBJ whole genome shotgun (WGS) entry which is preliminary data.</text>
</comment>
<evidence type="ECO:0000313" key="2">
    <source>
        <dbReference type="EMBL" id="GAA5057221.1"/>
    </source>
</evidence>
<feature type="compositionally biased region" description="Pro residues" evidence="1">
    <location>
        <begin position="138"/>
        <end position="151"/>
    </location>
</feature>
<keyword evidence="3" id="KW-1185">Reference proteome</keyword>
<dbReference type="EMBL" id="BAABKC010000044">
    <property type="protein sequence ID" value="GAA5057221.1"/>
    <property type="molecule type" value="Genomic_DNA"/>
</dbReference>
<dbReference type="RefSeq" id="WP_345668823.1">
    <property type="nucleotide sequence ID" value="NZ_BAABKC010000044.1"/>
</dbReference>
<dbReference type="Proteomes" id="UP001500124">
    <property type="component" value="Unassembled WGS sequence"/>
</dbReference>